<organism evidence="2 3">
    <name type="scientific">Photobacterium rosenbergii</name>
    <dbReference type="NCBI Taxonomy" id="294936"/>
    <lineage>
        <taxon>Bacteria</taxon>
        <taxon>Pseudomonadati</taxon>
        <taxon>Pseudomonadota</taxon>
        <taxon>Gammaproteobacteria</taxon>
        <taxon>Vibrionales</taxon>
        <taxon>Vibrionaceae</taxon>
        <taxon>Photobacterium</taxon>
    </lineage>
</organism>
<feature type="signal peptide" evidence="1">
    <location>
        <begin position="1"/>
        <end position="27"/>
    </location>
</feature>
<evidence type="ECO:0000313" key="2">
    <source>
        <dbReference type="EMBL" id="PSW08167.1"/>
    </source>
</evidence>
<dbReference type="AlphaFoldDB" id="A0A2T3N696"/>
<proteinExistence type="predicted"/>
<evidence type="ECO:0008006" key="4">
    <source>
        <dbReference type="Google" id="ProtNLM"/>
    </source>
</evidence>
<reference evidence="2 3" key="1">
    <citation type="submission" date="2018-03" db="EMBL/GenBank/DDBJ databases">
        <title>Whole genome sequencing of Histamine producing bacteria.</title>
        <authorList>
            <person name="Butler K."/>
        </authorList>
    </citation>
    <scope>NUCLEOTIDE SEQUENCE [LARGE SCALE GENOMIC DNA]</scope>
    <source>
        <strain evidence="2 3">DSM 19138</strain>
    </source>
</reference>
<gene>
    <name evidence="2" type="ORF">C9J01_24610</name>
</gene>
<dbReference type="EMBL" id="PYMB01000023">
    <property type="protein sequence ID" value="PSW08167.1"/>
    <property type="molecule type" value="Genomic_DNA"/>
</dbReference>
<keyword evidence="1" id="KW-0732">Signal</keyword>
<protein>
    <recommendedName>
        <fullName evidence="4">DUF2946 domain-containing protein</fullName>
    </recommendedName>
</protein>
<sequence length="153" mass="16859">MTFRRPHNMLALLMVLMISLIINPAFAMPGHQLMFYQQSTTGHHTNSDISSAQEMPAVQNPSMAHAGSHHPVKQQEMLHCNDCSSGTMMDSDHCGNDGDSKHCKSCNSSHCQYSALPVFHLAQSNLSSQEAPLRLLVSAPISRQETSLRPPIH</sequence>
<evidence type="ECO:0000256" key="1">
    <source>
        <dbReference type="SAM" id="SignalP"/>
    </source>
</evidence>
<name>A0A2T3N696_9GAMM</name>
<evidence type="ECO:0000313" key="3">
    <source>
        <dbReference type="Proteomes" id="UP000241346"/>
    </source>
</evidence>
<feature type="chain" id="PRO_5015753665" description="DUF2946 domain-containing protein" evidence="1">
    <location>
        <begin position="28"/>
        <end position="153"/>
    </location>
</feature>
<accession>A0A2T3N696</accession>
<comment type="caution">
    <text evidence="2">The sequence shown here is derived from an EMBL/GenBank/DDBJ whole genome shotgun (WGS) entry which is preliminary data.</text>
</comment>
<dbReference type="Proteomes" id="UP000241346">
    <property type="component" value="Unassembled WGS sequence"/>
</dbReference>